<gene>
    <name evidence="2" type="ORF">MCCS_02770</name>
</gene>
<evidence type="ECO:0000256" key="1">
    <source>
        <dbReference type="SAM" id="Phobius"/>
    </source>
</evidence>
<evidence type="ECO:0008006" key="4">
    <source>
        <dbReference type="Google" id="ProtNLM"/>
    </source>
</evidence>
<proteinExistence type="predicted"/>
<evidence type="ECO:0000313" key="3">
    <source>
        <dbReference type="Proteomes" id="UP000194154"/>
    </source>
</evidence>
<reference evidence="2 3" key="1">
    <citation type="journal article" date="2017" name="Int. J. Syst. Evol. Microbiol.">
        <title>Macrococcus canis sp. nov., a skin bacterium associated with infections in dogs.</title>
        <authorList>
            <person name="Gobeli Brawand S."/>
            <person name="Cotting K."/>
            <person name="Gomez-Sanz E."/>
            <person name="Collaud A."/>
            <person name="Thomann A."/>
            <person name="Brodard I."/>
            <person name="Rodriguez-Campos S."/>
            <person name="Strauss C."/>
            <person name="Perreten V."/>
        </authorList>
    </citation>
    <scope>NUCLEOTIDE SEQUENCE [LARGE SCALE GENOMIC DNA]</scope>
    <source>
        <strain evidence="2 3">KM45013</strain>
    </source>
</reference>
<dbReference type="Pfam" id="PF13398">
    <property type="entry name" value="Peptidase_M50B"/>
    <property type="match status" value="1"/>
</dbReference>
<dbReference type="InterPro" id="IPR049500">
    <property type="entry name" value="Peptidase_M50B-like"/>
</dbReference>
<feature type="transmembrane region" description="Helical" evidence="1">
    <location>
        <begin position="214"/>
        <end position="233"/>
    </location>
</feature>
<keyword evidence="3" id="KW-1185">Reference proteome</keyword>
<dbReference type="AlphaFoldDB" id="A0A1W7A981"/>
<dbReference type="Proteomes" id="UP000194154">
    <property type="component" value="Chromosome"/>
</dbReference>
<feature type="transmembrane region" description="Helical" evidence="1">
    <location>
        <begin position="78"/>
        <end position="98"/>
    </location>
</feature>
<dbReference type="STRING" id="1855823.MCCS_02770"/>
<feature type="transmembrane region" description="Helical" evidence="1">
    <location>
        <begin position="6"/>
        <end position="26"/>
    </location>
</feature>
<sequence>MTMTIYFNPSLILFITAAYIVLSLYFHGKKHIFIRWIQFLPVLLHEFGHAITCQLTGGQVKDIVIVTRRKEQMSTRRLGYAITATKPGFNTFATLIAGYMMPPIILGIALICVYYHLTYLFWGLLVFIFVYYLLKTSRKLLPLCVSFILCGILYVSLHTEQDFLLILPSIAYQIIIAILFGDLFITVRTLIVLYFQKNNDWDGAQLSRLTRLPVFFYLIFFVGLYSAAIYYTASLMLRLL</sequence>
<feature type="transmembrane region" description="Helical" evidence="1">
    <location>
        <begin position="104"/>
        <end position="133"/>
    </location>
</feature>
<keyword evidence="1" id="KW-1133">Transmembrane helix</keyword>
<name>A0A1W7A981_9STAP</name>
<keyword evidence="1" id="KW-0472">Membrane</keyword>
<dbReference type="EMBL" id="CP021059">
    <property type="protein sequence ID" value="ARQ05946.1"/>
    <property type="molecule type" value="Genomic_DNA"/>
</dbReference>
<dbReference type="OrthoDB" id="2408397at2"/>
<keyword evidence="1" id="KW-0812">Transmembrane</keyword>
<feature type="transmembrane region" description="Helical" evidence="1">
    <location>
        <begin position="140"/>
        <end position="158"/>
    </location>
</feature>
<dbReference type="GeneID" id="35294429"/>
<dbReference type="RefSeq" id="WP_086041656.1">
    <property type="nucleotide sequence ID" value="NZ_CBCRZA010000003.1"/>
</dbReference>
<protein>
    <recommendedName>
        <fullName evidence="4">M50 family peptidase</fullName>
    </recommendedName>
</protein>
<feature type="transmembrane region" description="Helical" evidence="1">
    <location>
        <begin position="170"/>
        <end position="194"/>
    </location>
</feature>
<accession>A0A1W7A981</accession>
<organism evidence="2 3">
    <name type="scientific">Macrococcoides canis</name>
    <dbReference type="NCBI Taxonomy" id="1855823"/>
    <lineage>
        <taxon>Bacteria</taxon>
        <taxon>Bacillati</taxon>
        <taxon>Bacillota</taxon>
        <taxon>Bacilli</taxon>
        <taxon>Bacillales</taxon>
        <taxon>Staphylococcaceae</taxon>
        <taxon>Macrococcoides</taxon>
    </lineage>
</organism>
<dbReference type="KEGG" id="mcak:MCCS_02770"/>
<evidence type="ECO:0000313" key="2">
    <source>
        <dbReference type="EMBL" id="ARQ05946.1"/>
    </source>
</evidence>